<sequence>MHNCSDLIELQTKVREDLEDEELEEGEKWFVDGSARVIEGKRKSGYAIINGKTGEVVKSGPLSTSWSAQACELFAVLQALRELKGKIGTIFTDSKYAFGVVHTFGKIWEERGLTNTRGKNLVHEDLIRQILEAVREPKAIAVVYVKGHQAGLQFRIRGNNLADQEARKAALLTLDIPENITDGPQEFPPHPTEKEIEEFKKIGGTLEKGKWKLTDGQELIPKAYARTILKRLHSQTHWGTQALAEQFLKFFGCKGLPVLPSMGALPGLLPEDPILLTGEIFSGPSLRTLHRPLWSATHLSPGQSQEPNRSPSAGRHQGELITETGVLASGGKGSKDATLDVPGSGDWIDFEVLERVQRRATNLVKRLEHKTEEWLRELEVFSLKKRRPSGDLIALYNYLKGSLFSQAISEETTSRKPFPWTGIKASVFLALCQGPRPPLSRSQTPLPRSLTFQGNQRNALDSDTSWHPQLPVLGRMFKGKVPSTHHANNATWSKWIALITQRARIGNPNHPGILEIITNWPEGENFSLTDEKDQEQVTRAEEAPPYNQLPAEETCYALFTDSSSRRIVGMNRKWKAAVWSLT</sequence>
<proteinExistence type="predicted"/>
<dbReference type="OrthoDB" id="8947436at2759"/>
<evidence type="ECO:0000256" key="7">
    <source>
        <dbReference type="SAM" id="MobiDB-lite"/>
    </source>
</evidence>
<keyword evidence="5" id="KW-0378">Hydrolase</keyword>
<reference evidence="9 10" key="1">
    <citation type="submission" date="2018-07" db="EMBL/GenBank/DDBJ databases">
        <title>A high quality draft genome assembly of the barn swallow (H. rustica rustica).</title>
        <authorList>
            <person name="Formenti G."/>
            <person name="Chiara M."/>
            <person name="Poveda L."/>
            <person name="Francoijs K.-J."/>
            <person name="Bonisoli-Alquati A."/>
            <person name="Canova L."/>
            <person name="Gianfranceschi L."/>
            <person name="Horner D.S."/>
            <person name="Saino N."/>
        </authorList>
    </citation>
    <scope>NUCLEOTIDE SEQUENCE [LARGE SCALE GENOMIC DNA]</scope>
    <source>
        <strain evidence="9">Chelidonia</strain>
        <tissue evidence="9">Blood</tissue>
    </source>
</reference>
<dbReference type="PROSITE" id="PS50879">
    <property type="entry name" value="RNASE_H_1"/>
    <property type="match status" value="1"/>
</dbReference>
<dbReference type="GO" id="GO:0004523">
    <property type="term" value="F:RNA-DNA hybrid ribonuclease activity"/>
    <property type="evidence" value="ECO:0007669"/>
    <property type="project" value="InterPro"/>
</dbReference>
<evidence type="ECO:0000259" key="8">
    <source>
        <dbReference type="PROSITE" id="PS50879"/>
    </source>
</evidence>
<dbReference type="GO" id="GO:0003676">
    <property type="term" value="F:nucleic acid binding"/>
    <property type="evidence" value="ECO:0007669"/>
    <property type="project" value="InterPro"/>
</dbReference>
<dbReference type="CDD" id="cd09273">
    <property type="entry name" value="RNase_HI_RT_Bel"/>
    <property type="match status" value="1"/>
</dbReference>
<dbReference type="AlphaFoldDB" id="A0A3M0L8U8"/>
<comment type="caution">
    <text evidence="9">The sequence shown here is derived from an EMBL/GenBank/DDBJ whole genome shotgun (WGS) entry which is preliminary data.</text>
</comment>
<keyword evidence="4" id="KW-0255">Endonuclease</keyword>
<dbReference type="InterPro" id="IPR036397">
    <property type="entry name" value="RNaseH_sf"/>
</dbReference>
<gene>
    <name evidence="9" type="ORF">DUI87_02602</name>
</gene>
<dbReference type="InterPro" id="IPR012337">
    <property type="entry name" value="RNaseH-like_sf"/>
</dbReference>
<dbReference type="SUPFAM" id="SSF53098">
    <property type="entry name" value="Ribonuclease H-like"/>
    <property type="match status" value="1"/>
</dbReference>
<dbReference type="Pfam" id="PF00075">
    <property type="entry name" value="RNase_H"/>
    <property type="match status" value="1"/>
</dbReference>
<dbReference type="Gene3D" id="3.30.420.10">
    <property type="entry name" value="Ribonuclease H-like superfamily/Ribonuclease H"/>
    <property type="match status" value="1"/>
</dbReference>
<feature type="compositionally biased region" description="Polar residues" evidence="7">
    <location>
        <begin position="297"/>
        <end position="311"/>
    </location>
</feature>
<dbReference type="PANTHER" id="PTHR41694:SF5">
    <property type="entry name" value="RIBONUCLEASE H"/>
    <property type="match status" value="1"/>
</dbReference>
<evidence type="ECO:0000256" key="1">
    <source>
        <dbReference type="ARBA" id="ARBA00022679"/>
    </source>
</evidence>
<feature type="region of interest" description="Disordered" evidence="7">
    <location>
        <begin position="297"/>
        <end position="316"/>
    </location>
</feature>
<evidence type="ECO:0000256" key="3">
    <source>
        <dbReference type="ARBA" id="ARBA00022722"/>
    </source>
</evidence>
<dbReference type="EMBL" id="QRBI01000093">
    <property type="protein sequence ID" value="RMC21733.1"/>
    <property type="molecule type" value="Genomic_DNA"/>
</dbReference>
<keyword evidence="6" id="KW-0695">RNA-directed DNA polymerase</keyword>
<keyword evidence="1" id="KW-0808">Transferase</keyword>
<dbReference type="InterPro" id="IPR002156">
    <property type="entry name" value="RNaseH_domain"/>
</dbReference>
<evidence type="ECO:0000256" key="5">
    <source>
        <dbReference type="ARBA" id="ARBA00022801"/>
    </source>
</evidence>
<name>A0A3M0L8U8_HIRRU</name>
<dbReference type="GO" id="GO:0003964">
    <property type="term" value="F:RNA-directed DNA polymerase activity"/>
    <property type="evidence" value="ECO:0007669"/>
    <property type="project" value="UniProtKB-KW"/>
</dbReference>
<evidence type="ECO:0000256" key="4">
    <source>
        <dbReference type="ARBA" id="ARBA00022759"/>
    </source>
</evidence>
<organism evidence="9 10">
    <name type="scientific">Hirundo rustica rustica</name>
    <dbReference type="NCBI Taxonomy" id="333673"/>
    <lineage>
        <taxon>Eukaryota</taxon>
        <taxon>Metazoa</taxon>
        <taxon>Chordata</taxon>
        <taxon>Craniata</taxon>
        <taxon>Vertebrata</taxon>
        <taxon>Euteleostomi</taxon>
        <taxon>Archelosauria</taxon>
        <taxon>Archosauria</taxon>
        <taxon>Dinosauria</taxon>
        <taxon>Saurischia</taxon>
        <taxon>Theropoda</taxon>
        <taxon>Coelurosauria</taxon>
        <taxon>Aves</taxon>
        <taxon>Neognathae</taxon>
        <taxon>Neoaves</taxon>
        <taxon>Telluraves</taxon>
        <taxon>Australaves</taxon>
        <taxon>Passeriformes</taxon>
        <taxon>Sylvioidea</taxon>
        <taxon>Hirundinidae</taxon>
        <taxon>Hirundo</taxon>
    </lineage>
</organism>
<evidence type="ECO:0000256" key="2">
    <source>
        <dbReference type="ARBA" id="ARBA00022695"/>
    </source>
</evidence>
<dbReference type="Proteomes" id="UP000269221">
    <property type="component" value="Unassembled WGS sequence"/>
</dbReference>
<dbReference type="PANTHER" id="PTHR41694">
    <property type="entry name" value="ENDOGENOUS RETROVIRUS GROUP K MEMBER POL PROTEIN"/>
    <property type="match status" value="1"/>
</dbReference>
<evidence type="ECO:0000256" key="6">
    <source>
        <dbReference type="ARBA" id="ARBA00022918"/>
    </source>
</evidence>
<protein>
    <recommendedName>
        <fullName evidence="8">RNase H type-1 domain-containing protein</fullName>
    </recommendedName>
</protein>
<keyword evidence="2" id="KW-0548">Nucleotidyltransferase</keyword>
<evidence type="ECO:0000313" key="10">
    <source>
        <dbReference type="Proteomes" id="UP000269221"/>
    </source>
</evidence>
<dbReference type="Gene3D" id="1.10.340.70">
    <property type="match status" value="1"/>
</dbReference>
<feature type="domain" description="RNase H type-1" evidence="8">
    <location>
        <begin position="23"/>
        <end position="171"/>
    </location>
</feature>
<keyword evidence="3" id="KW-0540">Nuclease</keyword>
<keyword evidence="10" id="KW-1185">Reference proteome</keyword>
<evidence type="ECO:0000313" key="9">
    <source>
        <dbReference type="EMBL" id="RMC21733.1"/>
    </source>
</evidence>
<accession>A0A3M0L8U8</accession>